<sequence>MRNYLPVTLVVLIFSTSLNLSQCQGQRSPSSKEGVRLKTNDRRAVGLATYPRIGRSDLSINFNRHGDIEPETELYNPDLDSSDKDYEDPRNLTPGYAGRIPNHVPKELAWLISPSKDYRPWQKIDERPVYSPIRGSRNSQLNGYTPRLGRENDMERSLCK</sequence>
<evidence type="ECO:0000313" key="3">
    <source>
        <dbReference type="Proteomes" id="UP000694925"/>
    </source>
</evidence>
<dbReference type="GeneID" id="108632867"/>
<proteinExistence type="predicted"/>
<evidence type="ECO:0000256" key="1">
    <source>
        <dbReference type="SAM" id="MobiDB-lite"/>
    </source>
</evidence>
<feature type="region of interest" description="Disordered" evidence="1">
    <location>
        <begin position="66"/>
        <end position="99"/>
    </location>
</feature>
<dbReference type="KEGG" id="ccal:108632867"/>
<organism evidence="3 4">
    <name type="scientific">Ceratina calcarata</name>
    <dbReference type="NCBI Taxonomy" id="156304"/>
    <lineage>
        <taxon>Eukaryota</taxon>
        <taxon>Metazoa</taxon>
        <taxon>Ecdysozoa</taxon>
        <taxon>Arthropoda</taxon>
        <taxon>Hexapoda</taxon>
        <taxon>Insecta</taxon>
        <taxon>Pterygota</taxon>
        <taxon>Neoptera</taxon>
        <taxon>Endopterygota</taxon>
        <taxon>Hymenoptera</taxon>
        <taxon>Apocrita</taxon>
        <taxon>Aculeata</taxon>
        <taxon>Apoidea</taxon>
        <taxon>Anthophila</taxon>
        <taxon>Apidae</taxon>
        <taxon>Ceratina</taxon>
        <taxon>Zadontomerus</taxon>
    </lineage>
</organism>
<dbReference type="AlphaFoldDB" id="A0AAJ7JHU9"/>
<evidence type="ECO:0000313" key="4">
    <source>
        <dbReference type="RefSeq" id="XP_017893191.1"/>
    </source>
</evidence>
<gene>
    <name evidence="4" type="primary">LOC108632867</name>
</gene>
<feature type="region of interest" description="Disordered" evidence="1">
    <location>
        <begin position="132"/>
        <end position="160"/>
    </location>
</feature>
<protein>
    <submittedName>
        <fullName evidence="4">CAPA peptides-like isoform X1</fullName>
    </submittedName>
</protein>
<evidence type="ECO:0000256" key="2">
    <source>
        <dbReference type="SAM" id="SignalP"/>
    </source>
</evidence>
<feature type="compositionally biased region" description="Basic and acidic residues" evidence="1">
    <location>
        <begin position="148"/>
        <end position="160"/>
    </location>
</feature>
<feature type="signal peptide" evidence="2">
    <location>
        <begin position="1"/>
        <end position="23"/>
    </location>
</feature>
<reference evidence="4" key="1">
    <citation type="submission" date="2025-08" db="UniProtKB">
        <authorList>
            <consortium name="RefSeq"/>
        </authorList>
    </citation>
    <scope>IDENTIFICATION</scope>
    <source>
        <tissue evidence="4">Whole body</tissue>
    </source>
</reference>
<keyword evidence="2" id="KW-0732">Signal</keyword>
<dbReference type="Proteomes" id="UP000694925">
    <property type="component" value="Unplaced"/>
</dbReference>
<dbReference type="RefSeq" id="XP_017893191.1">
    <property type="nucleotide sequence ID" value="XM_018037702.2"/>
</dbReference>
<keyword evidence="3" id="KW-1185">Reference proteome</keyword>
<feature type="compositionally biased region" description="Basic and acidic residues" evidence="1">
    <location>
        <begin position="81"/>
        <end position="90"/>
    </location>
</feature>
<name>A0AAJ7JHU9_9HYME</name>
<accession>A0AAJ7JHU9</accession>
<feature type="chain" id="PRO_5042596313" evidence="2">
    <location>
        <begin position="24"/>
        <end position="160"/>
    </location>
</feature>